<sequence length="254" mass="27062">MLVRRWYVIVAGVLLAAGAVVFVWSEVTPDYQRSASQLLLPGALSIPEGGNPYLYIDGLGQAADVLSLALGAESLIEEVTADHPGATVTVARDFSTAGPVVRIDVSGPTDAEAEEILTDMIERTAVVLDDIQAKADVIAEDRISVLPLNVDASSTIDQRNRITFAGGAGLLVLLLTLGMAGLVDGLARSRRRKRSRRESARAAAERALPDSFGQDTGEDDDLDVRDLVETPAAAGISSRPSERRTRATRDARRS</sequence>
<evidence type="ECO:0008006" key="5">
    <source>
        <dbReference type="Google" id="ProtNLM"/>
    </source>
</evidence>
<organism evidence="3 4">
    <name type="scientific">Microbacterium oryzae</name>
    <dbReference type="NCBI Taxonomy" id="743009"/>
    <lineage>
        <taxon>Bacteria</taxon>
        <taxon>Bacillati</taxon>
        <taxon>Actinomycetota</taxon>
        <taxon>Actinomycetes</taxon>
        <taxon>Micrococcales</taxon>
        <taxon>Microbacteriaceae</taxon>
        <taxon>Microbacterium</taxon>
    </lineage>
</organism>
<evidence type="ECO:0000256" key="1">
    <source>
        <dbReference type="SAM" id="MobiDB-lite"/>
    </source>
</evidence>
<evidence type="ECO:0000313" key="4">
    <source>
        <dbReference type="Proteomes" id="UP000422989"/>
    </source>
</evidence>
<keyword evidence="2" id="KW-0812">Transmembrane</keyword>
<dbReference type="KEGG" id="moj:D7D94_09285"/>
<proteinExistence type="predicted"/>
<dbReference type="AlphaFoldDB" id="A0A6I6E5X9"/>
<dbReference type="Proteomes" id="UP000422989">
    <property type="component" value="Chromosome"/>
</dbReference>
<gene>
    <name evidence="3" type="ORF">D7D94_09285</name>
</gene>
<name>A0A6I6E5X9_9MICO</name>
<protein>
    <recommendedName>
        <fullName evidence="5">Polysaccharide chain length determinant N-terminal domain-containing protein</fullName>
    </recommendedName>
</protein>
<evidence type="ECO:0000256" key="2">
    <source>
        <dbReference type="SAM" id="Phobius"/>
    </source>
</evidence>
<keyword evidence="2" id="KW-1133">Transmembrane helix</keyword>
<feature type="transmembrane region" description="Helical" evidence="2">
    <location>
        <begin position="164"/>
        <end position="187"/>
    </location>
</feature>
<accession>A0A6I6E5X9</accession>
<evidence type="ECO:0000313" key="3">
    <source>
        <dbReference type="EMBL" id="QGU27830.1"/>
    </source>
</evidence>
<feature type="compositionally biased region" description="Basic and acidic residues" evidence="1">
    <location>
        <begin position="197"/>
        <end position="208"/>
    </location>
</feature>
<feature type="compositionally biased region" description="Basic and acidic residues" evidence="1">
    <location>
        <begin position="240"/>
        <end position="254"/>
    </location>
</feature>
<keyword evidence="2" id="KW-0472">Membrane</keyword>
<feature type="region of interest" description="Disordered" evidence="1">
    <location>
        <begin position="190"/>
        <end position="254"/>
    </location>
</feature>
<dbReference type="EMBL" id="CP032550">
    <property type="protein sequence ID" value="QGU27830.1"/>
    <property type="molecule type" value="Genomic_DNA"/>
</dbReference>
<reference evidence="3 4" key="1">
    <citation type="submission" date="2018-09" db="EMBL/GenBank/DDBJ databases">
        <title>Whole genome sequencing of Microbacterium oryzae strain MB-10T.</title>
        <authorList>
            <person name="Das S.K."/>
        </authorList>
    </citation>
    <scope>NUCLEOTIDE SEQUENCE [LARGE SCALE GENOMIC DNA]</scope>
    <source>
        <strain evidence="3 4">MB-10</strain>
    </source>
</reference>
<keyword evidence="4" id="KW-1185">Reference proteome</keyword>